<sequence length="101" mass="11381">MTNEHTPEIHADTFVEMTDEHFEEEYESMGDHHRMAARHFAAAAKHHLSAAAADDEGDNEATARHAYLAYRHQLNAVQYAEIATMDNDSLEDEHDGEADNS</sequence>
<accession>A0AAU7LTG1</accession>
<evidence type="ECO:0000313" key="1">
    <source>
        <dbReference type="EMBL" id="XBP70866.1"/>
    </source>
</evidence>
<dbReference type="RefSeq" id="WP_349280193.1">
    <property type="nucleotide sequence ID" value="NZ_CBCSCU010000086.1"/>
</dbReference>
<protein>
    <submittedName>
        <fullName evidence="1">Uncharacterized protein</fullName>
    </submittedName>
</protein>
<proteinExistence type="predicted"/>
<dbReference type="EMBL" id="CP157675">
    <property type="protein sequence ID" value="XBP70866.1"/>
    <property type="molecule type" value="Genomic_DNA"/>
</dbReference>
<dbReference type="AlphaFoldDB" id="A0AAU7LTG1"/>
<reference evidence="1" key="1">
    <citation type="submission" date="2024-05" db="EMBL/GenBank/DDBJ databases">
        <authorList>
            <person name="Bunk B."/>
            <person name="Swiderski J."/>
            <person name="Sproer C."/>
            <person name="Thiel V."/>
        </authorList>
    </citation>
    <scope>NUCLEOTIDE SEQUENCE</scope>
    <source>
        <strain evidence="1">DSM 17735</strain>
    </source>
</reference>
<gene>
    <name evidence="1" type="ORF">ABLV49_03385</name>
</gene>
<organism evidence="1">
    <name type="scientific">Polaromonas hydrogenivorans</name>
    <dbReference type="NCBI Taxonomy" id="335476"/>
    <lineage>
        <taxon>Bacteria</taxon>
        <taxon>Pseudomonadati</taxon>
        <taxon>Pseudomonadota</taxon>
        <taxon>Betaproteobacteria</taxon>
        <taxon>Burkholderiales</taxon>
        <taxon>Comamonadaceae</taxon>
        <taxon>Polaromonas</taxon>
    </lineage>
</organism>
<name>A0AAU7LTG1_9BURK</name>